<feature type="domain" description="HTH merR-type" evidence="2">
    <location>
        <begin position="16"/>
        <end position="82"/>
    </location>
</feature>
<dbReference type="PANTHER" id="PTHR30204">
    <property type="entry name" value="REDOX-CYCLING DRUG-SENSING TRANSCRIPTIONAL ACTIVATOR SOXR"/>
    <property type="match status" value="1"/>
</dbReference>
<dbReference type="SMART" id="SM00422">
    <property type="entry name" value="HTH_MERR"/>
    <property type="match status" value="1"/>
</dbReference>
<reference evidence="4 5" key="1">
    <citation type="submission" date="2019-01" db="EMBL/GenBank/DDBJ databases">
        <title>Lactibacter flavus gen. nov., sp. nov., a novel bacterium of the family Propionibacteriaceae isolated from raw milk and dairy products.</title>
        <authorList>
            <person name="Huptas C."/>
            <person name="Wenning M."/>
            <person name="Breitenwieser F."/>
            <person name="Doll E."/>
            <person name="Von Neubeck M."/>
            <person name="Busse H.-J."/>
            <person name="Scherer S."/>
        </authorList>
    </citation>
    <scope>NUCLEOTIDE SEQUENCE [LARGE SCALE GENOMIC DNA]</scope>
    <source>
        <strain evidence="4 5">DSM 22130</strain>
    </source>
</reference>
<dbReference type="Proteomes" id="UP000291933">
    <property type="component" value="Unassembled WGS sequence"/>
</dbReference>
<proteinExistence type="predicted"/>
<evidence type="ECO:0000313" key="4">
    <source>
        <dbReference type="EMBL" id="TBT95435.1"/>
    </source>
</evidence>
<evidence type="ECO:0000259" key="3">
    <source>
        <dbReference type="PROSITE" id="PS51819"/>
    </source>
</evidence>
<dbReference type="Gene3D" id="3.30.720.110">
    <property type="match status" value="1"/>
</dbReference>
<dbReference type="RefSeq" id="WP_131171428.1">
    <property type="nucleotide sequence ID" value="NZ_FXTL01000004.1"/>
</dbReference>
<sequence>MDDKDSDGFSRVESVRVGELSVRTGLTIRTLHYYEELGLVTPDRTTSGHRIYGSEQVQLLYRVQLLRALGRSLAEIAQITASPEWDPASYTRTRIAELDAHVANTLRLRDRLDAALHDPGIHDDTSALLDTLKELVMTISPVLRRIPTLVYRDVAAAREYLVRVFGFESGRLDTDDQGIAIHAEVTAGDGVIWLHRVAPEFGLESPAKLGAETAGMSVIVDDVDAHHTRAVAQGATIDYPPVDQPYGYREYAVRDLDSRLWAFMTPIQ</sequence>
<dbReference type="Gene3D" id="3.30.720.120">
    <property type="match status" value="1"/>
</dbReference>
<dbReference type="InterPro" id="IPR000551">
    <property type="entry name" value="MerR-type_HTH_dom"/>
</dbReference>
<evidence type="ECO:0000259" key="2">
    <source>
        <dbReference type="PROSITE" id="PS50937"/>
    </source>
</evidence>
<dbReference type="Pfam" id="PF13411">
    <property type="entry name" value="MerR_1"/>
    <property type="match status" value="1"/>
</dbReference>
<dbReference type="EMBL" id="SDMR01000004">
    <property type="protein sequence ID" value="TBT95435.1"/>
    <property type="molecule type" value="Genomic_DNA"/>
</dbReference>
<dbReference type="InterPro" id="IPR009061">
    <property type="entry name" value="DNA-bd_dom_put_sf"/>
</dbReference>
<dbReference type="GO" id="GO:0003677">
    <property type="term" value="F:DNA binding"/>
    <property type="evidence" value="ECO:0007669"/>
    <property type="project" value="UniProtKB-KW"/>
</dbReference>
<dbReference type="OrthoDB" id="9809391at2"/>
<keyword evidence="5" id="KW-1185">Reference proteome</keyword>
<dbReference type="InterPro" id="IPR029068">
    <property type="entry name" value="Glyas_Bleomycin-R_OHBP_Dase"/>
</dbReference>
<comment type="caution">
    <text evidence="4">The sequence shown here is derived from an EMBL/GenBank/DDBJ whole genome shotgun (WGS) entry which is preliminary data.</text>
</comment>
<organism evidence="4 5">
    <name type="scientific">Propioniciclava tarda</name>
    <dbReference type="NCBI Taxonomy" id="433330"/>
    <lineage>
        <taxon>Bacteria</taxon>
        <taxon>Bacillati</taxon>
        <taxon>Actinomycetota</taxon>
        <taxon>Actinomycetes</taxon>
        <taxon>Propionibacteriales</taxon>
        <taxon>Propionibacteriaceae</taxon>
        <taxon>Propioniciclava</taxon>
    </lineage>
</organism>
<dbReference type="PRINTS" id="PR00040">
    <property type="entry name" value="HTHMERR"/>
</dbReference>
<dbReference type="GO" id="GO:0003700">
    <property type="term" value="F:DNA-binding transcription factor activity"/>
    <property type="evidence" value="ECO:0007669"/>
    <property type="project" value="InterPro"/>
</dbReference>
<feature type="domain" description="VOC" evidence="3">
    <location>
        <begin position="142"/>
        <end position="266"/>
    </location>
</feature>
<accession>A0A4Q9KMH9</accession>
<dbReference type="Pfam" id="PF00903">
    <property type="entry name" value="Glyoxalase"/>
    <property type="match status" value="1"/>
</dbReference>
<dbReference type="PROSITE" id="PS00552">
    <property type="entry name" value="HTH_MERR_1"/>
    <property type="match status" value="1"/>
</dbReference>
<name>A0A4Q9KMH9_PROTD</name>
<protein>
    <submittedName>
        <fullName evidence="4">MerR family transcriptional regulator</fullName>
    </submittedName>
</protein>
<dbReference type="PROSITE" id="PS51819">
    <property type="entry name" value="VOC"/>
    <property type="match status" value="1"/>
</dbReference>
<dbReference type="SUPFAM" id="SSF46955">
    <property type="entry name" value="Putative DNA-binding domain"/>
    <property type="match status" value="1"/>
</dbReference>
<dbReference type="PROSITE" id="PS50937">
    <property type="entry name" value="HTH_MERR_2"/>
    <property type="match status" value="1"/>
</dbReference>
<gene>
    <name evidence="4" type="ORF">ET996_04795</name>
</gene>
<evidence type="ECO:0000256" key="1">
    <source>
        <dbReference type="ARBA" id="ARBA00023125"/>
    </source>
</evidence>
<dbReference type="InterPro" id="IPR037523">
    <property type="entry name" value="VOC_core"/>
</dbReference>
<dbReference type="Gene3D" id="1.10.1660.10">
    <property type="match status" value="1"/>
</dbReference>
<keyword evidence="1" id="KW-0238">DNA-binding</keyword>
<dbReference type="AlphaFoldDB" id="A0A4Q9KMH9"/>
<dbReference type="InterPro" id="IPR047057">
    <property type="entry name" value="MerR_fam"/>
</dbReference>
<evidence type="ECO:0000313" key="5">
    <source>
        <dbReference type="Proteomes" id="UP000291933"/>
    </source>
</evidence>
<dbReference type="InterPro" id="IPR004360">
    <property type="entry name" value="Glyas_Fos-R_dOase_dom"/>
</dbReference>
<dbReference type="PANTHER" id="PTHR30204:SF90">
    <property type="entry name" value="HTH-TYPE TRANSCRIPTIONAL ACTIVATOR MTA"/>
    <property type="match status" value="1"/>
</dbReference>
<dbReference type="SUPFAM" id="SSF54593">
    <property type="entry name" value="Glyoxalase/Bleomycin resistance protein/Dihydroxybiphenyl dioxygenase"/>
    <property type="match status" value="1"/>
</dbReference>